<evidence type="ECO:0000313" key="1">
    <source>
        <dbReference type="EnsemblMetazoa" id="Aqu2.1.09444_001"/>
    </source>
</evidence>
<dbReference type="InParanoid" id="A0A1X7T4L4"/>
<protein>
    <submittedName>
        <fullName evidence="1">Uncharacterized protein</fullName>
    </submittedName>
</protein>
<proteinExistence type="predicted"/>
<dbReference type="EnsemblMetazoa" id="Aqu2.1.09444_001">
    <property type="protein sequence ID" value="Aqu2.1.09444_001"/>
    <property type="gene ID" value="Aqu2.1.09444"/>
</dbReference>
<sequence length="266" mass="29691">MEAMTYAGVIYYQEKGVEDLVTFAAARDLNALIEFIKIDFLGAERGQHAYFCFKDIDGCIELKFDTPQNEPFTGWSIKPHMTPCRLHRCDVNRFGEANYPLPPSCFISVLASPDAVPTLHYSIPLEDPNVVHESTSVSSTGGANPSATVDVERLKKIINNVLVSRDAALNSLKTSLSDLASQLYAAHLISDEVRETRSMEKFITEFKASLNFKRKLPQVQEHCQKFLSSFIAVRGSYADAAIALGEDWIEAIRNELGFDFNINIDT</sequence>
<name>A0A1X7T4L4_AMPQE</name>
<reference evidence="1" key="1">
    <citation type="submission" date="2017-05" db="UniProtKB">
        <authorList>
            <consortium name="EnsemblMetazoa"/>
        </authorList>
    </citation>
    <scope>IDENTIFICATION</scope>
</reference>
<dbReference type="AlphaFoldDB" id="A0A1X7T4L4"/>
<accession>A0A1X7T4L4</accession>
<organism evidence="1">
    <name type="scientific">Amphimedon queenslandica</name>
    <name type="common">Sponge</name>
    <dbReference type="NCBI Taxonomy" id="400682"/>
    <lineage>
        <taxon>Eukaryota</taxon>
        <taxon>Metazoa</taxon>
        <taxon>Porifera</taxon>
        <taxon>Demospongiae</taxon>
        <taxon>Heteroscleromorpha</taxon>
        <taxon>Haplosclerida</taxon>
        <taxon>Niphatidae</taxon>
        <taxon>Amphimedon</taxon>
    </lineage>
</organism>